<accession>A0A8J4AX78</accession>
<feature type="non-terminal residue" evidence="2">
    <location>
        <position position="1"/>
    </location>
</feature>
<keyword evidence="3" id="KW-1185">Reference proteome</keyword>
<gene>
    <name evidence="2" type="ORF">Vafri_5430</name>
</gene>
<comment type="caution">
    <text evidence="2">The sequence shown here is derived from an EMBL/GenBank/DDBJ whole genome shotgun (WGS) entry which is preliminary data.</text>
</comment>
<evidence type="ECO:0000313" key="3">
    <source>
        <dbReference type="Proteomes" id="UP000747399"/>
    </source>
</evidence>
<dbReference type="EMBL" id="BNCO01000006">
    <property type="protein sequence ID" value="GIL48934.1"/>
    <property type="molecule type" value="Genomic_DNA"/>
</dbReference>
<organism evidence="2 3">
    <name type="scientific">Volvox africanus</name>
    <dbReference type="NCBI Taxonomy" id="51714"/>
    <lineage>
        <taxon>Eukaryota</taxon>
        <taxon>Viridiplantae</taxon>
        <taxon>Chlorophyta</taxon>
        <taxon>core chlorophytes</taxon>
        <taxon>Chlorophyceae</taxon>
        <taxon>CS clade</taxon>
        <taxon>Chlamydomonadales</taxon>
        <taxon>Volvocaceae</taxon>
        <taxon>Volvox</taxon>
    </lineage>
</organism>
<feature type="coiled-coil region" evidence="1">
    <location>
        <begin position="226"/>
        <end position="253"/>
    </location>
</feature>
<reference evidence="2" key="1">
    <citation type="journal article" date="2021" name="Proc. Natl. Acad. Sci. U.S.A.">
        <title>Three genomes in the algal genus Volvox reveal the fate of a haploid sex-determining region after a transition to homothallism.</title>
        <authorList>
            <person name="Yamamoto K."/>
            <person name="Hamaji T."/>
            <person name="Kawai-Toyooka H."/>
            <person name="Matsuzaki R."/>
            <person name="Takahashi F."/>
            <person name="Nishimura Y."/>
            <person name="Kawachi M."/>
            <person name="Noguchi H."/>
            <person name="Minakuchi Y."/>
            <person name="Umen J.G."/>
            <person name="Toyoda A."/>
            <person name="Nozaki H."/>
        </authorList>
    </citation>
    <scope>NUCLEOTIDE SEQUENCE</scope>
    <source>
        <strain evidence="2">NIES-3780</strain>
    </source>
</reference>
<sequence length="260" mass="29280">LVVWRGEAKLFATLVSCTHLTMLSRRCFVDAMPSARERVPDAKGIRNPFSCNVPRGLPNRLPSTYKFSSNEWRRYATSSSEADAQFARLEGARLSQQRSTDLLARLLESPDPTEVARQHVERLNEEFFMTGSAYLTLARKDGNVDVAARLERALNAAWAVKNSTLRPELQLLNNLVRAETEAERKQLYTSGGSDLLSTLVMNDRWFITALGRMAADVERQPPNPGKAQLMSRLRAIQRETEALERQATRLYQKGEGGGRQ</sequence>
<keyword evidence="1" id="KW-0175">Coiled coil</keyword>
<protein>
    <submittedName>
        <fullName evidence="2">Uncharacterized protein</fullName>
    </submittedName>
</protein>
<name>A0A8J4AX78_9CHLO</name>
<dbReference type="AlphaFoldDB" id="A0A8J4AX78"/>
<evidence type="ECO:0000313" key="2">
    <source>
        <dbReference type="EMBL" id="GIL48934.1"/>
    </source>
</evidence>
<evidence type="ECO:0000256" key="1">
    <source>
        <dbReference type="SAM" id="Coils"/>
    </source>
</evidence>
<proteinExistence type="predicted"/>
<dbReference type="Proteomes" id="UP000747399">
    <property type="component" value="Unassembled WGS sequence"/>
</dbReference>